<evidence type="ECO:0000313" key="2">
    <source>
        <dbReference type="Proteomes" id="UP000633731"/>
    </source>
</evidence>
<accession>A0ACC5RNC1</accession>
<gene>
    <name evidence="1" type="ORF">JJL49_13270</name>
</gene>
<keyword evidence="2" id="KW-1185">Reference proteome</keyword>
<organism evidence="1 2">
    <name type="scientific">Enterobacter agglomerans</name>
    <name type="common">Erwinia herbicola</name>
    <name type="synonym">Pantoea agglomerans</name>
    <dbReference type="NCBI Taxonomy" id="549"/>
    <lineage>
        <taxon>Bacteria</taxon>
        <taxon>Pseudomonadati</taxon>
        <taxon>Pseudomonadota</taxon>
        <taxon>Gammaproteobacteria</taxon>
        <taxon>Enterobacterales</taxon>
        <taxon>Erwiniaceae</taxon>
        <taxon>Pantoea</taxon>
        <taxon>Pantoea agglomerans group</taxon>
    </lineage>
</organism>
<evidence type="ECO:0000313" key="1">
    <source>
        <dbReference type="EMBL" id="MBK4726207.1"/>
    </source>
</evidence>
<name>A0ACC5RNC1_ENTAG</name>
<sequence length="393" mass="44869">MNMAEFNRVFAPDNEINAGDNGLSSFYKNSKVVKLFFHFVVLAVSVWFIDFTRNNDWSAEYVRQLAADPKLEGGTILMVWPCAVMLLHLYMYRRRCFYWSLPTGILWLSYGDLIAAPYWMAVLGYFLAVFMRFKSFTTLLISLLMLGGMVYFVTYIDVWHANFFYLLAAILFLAIWIEKKSARTALKQSSKAIPSRLNMFSRDPDEAEEVETDDTTPRFPPRPQADESVWAPGEKEAQEYEEQAPEPPAPEEKPVLTTAQRPFAVYWLELHKLKQHPALPALLQSELDGVMGYAERILDCMQDDPNDVQPGSAFLDRYLTQVTTVVKRGLLLSGQLSTHGKTQEVEQQCLNALQALNSAFAQQHLRLLENDTLAFETDLTVLNSLLKTDGFKQ</sequence>
<dbReference type="EMBL" id="JAEOXF010000007">
    <property type="protein sequence ID" value="MBK4726207.1"/>
    <property type="molecule type" value="Genomic_DNA"/>
</dbReference>
<protein>
    <submittedName>
        <fullName evidence="1">5-bromo-4-chloroindolyl phosphate hydrolysis family protein</fullName>
    </submittedName>
</protein>
<dbReference type="Proteomes" id="UP000633731">
    <property type="component" value="Unassembled WGS sequence"/>
</dbReference>
<reference evidence="1" key="1">
    <citation type="submission" date="2021-01" db="EMBL/GenBank/DDBJ databases">
        <title>Draft genome of Pantoea agglomerans Eh 335.</title>
        <authorList>
            <person name="Emsley S.A."/>
            <person name="Oline D.K."/>
            <person name="Saw J.H."/>
            <person name="Ushijima B."/>
            <person name="Videau P."/>
            <person name="Koyack M.J."/>
        </authorList>
    </citation>
    <scope>NUCLEOTIDE SEQUENCE</scope>
    <source>
        <strain evidence="1">Eh 335</strain>
    </source>
</reference>
<comment type="caution">
    <text evidence="1">The sequence shown here is derived from an EMBL/GenBank/DDBJ whole genome shotgun (WGS) entry which is preliminary data.</text>
</comment>
<proteinExistence type="predicted"/>